<protein>
    <submittedName>
        <fullName evidence="2">Protoporphyrinogen oxidase</fullName>
    </submittedName>
</protein>
<dbReference type="SUPFAM" id="SSF52218">
    <property type="entry name" value="Flavoproteins"/>
    <property type="match status" value="1"/>
</dbReference>
<gene>
    <name evidence="2" type="ORF">DRV85_02820</name>
</gene>
<evidence type="ECO:0000313" key="2">
    <source>
        <dbReference type="EMBL" id="RBI87075.1"/>
    </source>
</evidence>
<name>A0A365UE36_9RHOB</name>
<dbReference type="InterPro" id="IPR052200">
    <property type="entry name" value="Protoporphyrinogen_IX_DH"/>
</dbReference>
<dbReference type="GO" id="GO:0010181">
    <property type="term" value="F:FMN binding"/>
    <property type="evidence" value="ECO:0007669"/>
    <property type="project" value="TreeGrafter"/>
</dbReference>
<accession>A0A365UE36</accession>
<comment type="caution">
    <text evidence="2">The sequence shown here is derived from an EMBL/GenBank/DDBJ whole genome shotgun (WGS) entry which is preliminary data.</text>
</comment>
<organism evidence="2 3">
    <name type="scientific">Rhodosalinus halophilus</name>
    <dbReference type="NCBI Taxonomy" id="2259333"/>
    <lineage>
        <taxon>Bacteria</taxon>
        <taxon>Pseudomonadati</taxon>
        <taxon>Pseudomonadota</taxon>
        <taxon>Alphaproteobacteria</taxon>
        <taxon>Rhodobacterales</taxon>
        <taxon>Paracoccaceae</taxon>
        <taxon>Rhodosalinus</taxon>
    </lineage>
</organism>
<dbReference type="AlphaFoldDB" id="A0A365UE36"/>
<dbReference type="PANTHER" id="PTHR38030:SF2">
    <property type="entry name" value="PROTOPORPHYRINOGEN IX DEHYDROGENASE [QUINONE]"/>
    <property type="match status" value="1"/>
</dbReference>
<proteinExistence type="predicted"/>
<feature type="domain" description="Flavodoxin" evidence="1">
    <location>
        <begin position="4"/>
        <end position="149"/>
    </location>
</feature>
<dbReference type="GO" id="GO:0070819">
    <property type="term" value="F:menaquinone-dependent protoporphyrinogen oxidase activity"/>
    <property type="evidence" value="ECO:0007669"/>
    <property type="project" value="TreeGrafter"/>
</dbReference>
<dbReference type="EMBL" id="QNTQ01000002">
    <property type="protein sequence ID" value="RBI87075.1"/>
    <property type="molecule type" value="Genomic_DNA"/>
</dbReference>
<dbReference type="Proteomes" id="UP000253370">
    <property type="component" value="Unassembled WGS sequence"/>
</dbReference>
<dbReference type="PANTHER" id="PTHR38030">
    <property type="entry name" value="PROTOPORPHYRINOGEN IX DEHYDROGENASE [MENAQUINONE]"/>
    <property type="match status" value="1"/>
</dbReference>
<dbReference type="Gene3D" id="3.40.50.360">
    <property type="match status" value="1"/>
</dbReference>
<sequence length="177" mass="19572">MKILIVYATTEGQTRRIARFAASRLADRGHGAELLHVADAEDIDWAGVEAAVLAGSLHMGRVQDELAEFAAAHADELNARPTLFLQVSLAAAGTDEDELADIDRIAQAFCDRAGWRPGRIVQVAGAFRFTQYDFFRRWAMRHIAAQKGETIDPGKDREYTDWDALGALFDRWPEAAG</sequence>
<dbReference type="GO" id="GO:0006783">
    <property type="term" value="P:heme biosynthetic process"/>
    <property type="evidence" value="ECO:0007669"/>
    <property type="project" value="TreeGrafter"/>
</dbReference>
<evidence type="ECO:0000313" key="3">
    <source>
        <dbReference type="Proteomes" id="UP000253370"/>
    </source>
</evidence>
<reference evidence="2 3" key="1">
    <citation type="submission" date="2018-07" db="EMBL/GenBank/DDBJ databases">
        <title>Rhodosalinus sp. strain E84T genomic sequence and assembly.</title>
        <authorList>
            <person name="Liu Z.-W."/>
            <person name="Lu D.-C."/>
        </authorList>
    </citation>
    <scope>NUCLEOTIDE SEQUENCE [LARGE SCALE GENOMIC DNA]</scope>
    <source>
        <strain evidence="2 3">E84</strain>
    </source>
</reference>
<keyword evidence="3" id="KW-1185">Reference proteome</keyword>
<dbReference type="OrthoDB" id="9795729at2"/>
<evidence type="ECO:0000259" key="1">
    <source>
        <dbReference type="Pfam" id="PF12724"/>
    </source>
</evidence>
<dbReference type="InterPro" id="IPR029039">
    <property type="entry name" value="Flavoprotein-like_sf"/>
</dbReference>
<dbReference type="InterPro" id="IPR026816">
    <property type="entry name" value="Flavodoxin_dom"/>
</dbReference>
<dbReference type="Pfam" id="PF12724">
    <property type="entry name" value="Flavodoxin_5"/>
    <property type="match status" value="1"/>
</dbReference>
<dbReference type="RefSeq" id="WP_113287923.1">
    <property type="nucleotide sequence ID" value="NZ_QNTQ01000002.1"/>
</dbReference>